<dbReference type="PANTHER" id="PTHR30390:SF8">
    <property type="entry name" value="SUGAR ISOMERASE (SIS)"/>
    <property type="match status" value="1"/>
</dbReference>
<dbReference type="CDD" id="cd05006">
    <property type="entry name" value="SIS_GmhA"/>
    <property type="match status" value="1"/>
</dbReference>
<organism evidence="2 3">
    <name type="scientific">Azospirillum brasilense</name>
    <dbReference type="NCBI Taxonomy" id="192"/>
    <lineage>
        <taxon>Bacteria</taxon>
        <taxon>Pseudomonadati</taxon>
        <taxon>Pseudomonadota</taxon>
        <taxon>Alphaproteobacteria</taxon>
        <taxon>Rhodospirillales</taxon>
        <taxon>Azospirillaceae</taxon>
        <taxon>Azospirillum</taxon>
    </lineage>
</organism>
<dbReference type="Pfam" id="PF13580">
    <property type="entry name" value="SIS_2"/>
    <property type="match status" value="1"/>
</dbReference>
<dbReference type="Gene3D" id="3.40.50.10490">
    <property type="entry name" value="Glucose-6-phosphate isomerase like protein, domain 1"/>
    <property type="match status" value="1"/>
</dbReference>
<comment type="caution">
    <text evidence="2">The sequence shown here is derived from an EMBL/GenBank/DDBJ whole genome shotgun (WGS) entry which is preliminary data.</text>
</comment>
<dbReference type="PROSITE" id="PS51464">
    <property type="entry name" value="SIS"/>
    <property type="match status" value="1"/>
</dbReference>
<reference evidence="2 3" key="1">
    <citation type="submission" date="2017-07" db="EMBL/GenBank/DDBJ databases">
        <title>Whole genome sequence of Azospirillum brasilense 2A1, a potential biofertilizer strain.</title>
        <authorList>
            <person name="Fontana C.A."/>
            <person name="Toffoli L.M."/>
            <person name="Salazar S.M."/>
            <person name="Puglisi E."/>
            <person name="Pedraza R."/>
            <person name="Bassi D."/>
            <person name="Cocconcelli P.S."/>
        </authorList>
    </citation>
    <scope>NUCLEOTIDE SEQUENCE [LARGE SCALE GENOMIC DNA]</scope>
    <source>
        <strain evidence="2 3">2A1</strain>
        <plasmid evidence="2">unnamed</plasmid>
    </source>
</reference>
<evidence type="ECO:0000259" key="1">
    <source>
        <dbReference type="PROSITE" id="PS51464"/>
    </source>
</evidence>
<dbReference type="AlphaFoldDB" id="A0A235H9X9"/>
<evidence type="ECO:0000313" key="2">
    <source>
        <dbReference type="EMBL" id="OYD82307.1"/>
    </source>
</evidence>
<geneLocation type="plasmid" evidence="2">
    <name>unnamed</name>
</geneLocation>
<dbReference type="GO" id="GO:1901135">
    <property type="term" value="P:carbohydrate derivative metabolic process"/>
    <property type="evidence" value="ECO:0007669"/>
    <property type="project" value="InterPro"/>
</dbReference>
<dbReference type="PANTHER" id="PTHR30390">
    <property type="entry name" value="SEDOHEPTULOSE 7-PHOSPHATE ISOMERASE / DNAA INITIATOR-ASSOCIATING FACTOR FOR REPLICATION INITIATION"/>
    <property type="match status" value="1"/>
</dbReference>
<dbReference type="SUPFAM" id="SSF53697">
    <property type="entry name" value="SIS domain"/>
    <property type="match status" value="1"/>
</dbReference>
<gene>
    <name evidence="2" type="ORF">CHT98_21370</name>
</gene>
<name>A0A235H9X9_AZOBR</name>
<dbReference type="InterPro" id="IPR035461">
    <property type="entry name" value="GmhA/DiaA"/>
</dbReference>
<proteinExistence type="predicted"/>
<feature type="domain" description="SIS" evidence="1">
    <location>
        <begin position="34"/>
        <end position="191"/>
    </location>
</feature>
<dbReference type="Proteomes" id="UP000215367">
    <property type="component" value="Unassembled WGS sequence"/>
</dbReference>
<dbReference type="GO" id="GO:0097367">
    <property type="term" value="F:carbohydrate derivative binding"/>
    <property type="evidence" value="ECO:0007669"/>
    <property type="project" value="InterPro"/>
</dbReference>
<dbReference type="EMBL" id="NOWT01000023">
    <property type="protein sequence ID" value="OYD82307.1"/>
    <property type="molecule type" value="Genomic_DNA"/>
</dbReference>
<evidence type="ECO:0000313" key="3">
    <source>
        <dbReference type="Proteomes" id="UP000215367"/>
    </source>
</evidence>
<protein>
    <recommendedName>
        <fullName evidence="1">SIS domain-containing protein</fullName>
    </recommendedName>
</protein>
<dbReference type="InterPro" id="IPR001347">
    <property type="entry name" value="SIS_dom"/>
</dbReference>
<dbReference type="InterPro" id="IPR046348">
    <property type="entry name" value="SIS_dom_sf"/>
</dbReference>
<accession>A0A235H9X9</accession>
<sequence>MSEYAGYAAAYFTKLSATLDRMDRASIDNGVAVIAKAWKEGRQIITLGNGGSAMTALHFITDWNKSVYLANDLPFRGRSLADNMGLLTAYANDISYADVFIEQLKNILQPGDLVIAISGSGNSENVVRAVRYANENGATTLGLCGYRGGKLKELAQHVVWADVDDMQLCEDVHAIFGHIVMQALCGMLDKA</sequence>
<keyword evidence="2" id="KW-0614">Plasmid</keyword>
<dbReference type="InterPro" id="IPR050099">
    <property type="entry name" value="SIS_GmhA/DiaA_subfam"/>
</dbReference>